<reference evidence="2" key="1">
    <citation type="journal article" date="2020" name="mSystems">
        <title>Genome- and Community-Level Interaction Insights into Carbon Utilization and Element Cycling Functions of Hydrothermarchaeota in Hydrothermal Sediment.</title>
        <authorList>
            <person name="Zhou Z."/>
            <person name="Liu Y."/>
            <person name="Xu W."/>
            <person name="Pan J."/>
            <person name="Luo Z.H."/>
            <person name="Li M."/>
        </authorList>
    </citation>
    <scope>NUCLEOTIDE SEQUENCE [LARGE SCALE GENOMIC DNA]</scope>
    <source>
        <strain evidence="2">SpSt-769</strain>
    </source>
</reference>
<feature type="transmembrane region" description="Helical" evidence="1">
    <location>
        <begin position="25"/>
        <end position="48"/>
    </location>
</feature>
<gene>
    <name evidence="2" type="ORF">ENV54_01645</name>
</gene>
<evidence type="ECO:0008006" key="3">
    <source>
        <dbReference type="Google" id="ProtNLM"/>
    </source>
</evidence>
<organism evidence="2">
    <name type="scientific">Desulfomonile tiedjei</name>
    <dbReference type="NCBI Taxonomy" id="2358"/>
    <lineage>
        <taxon>Bacteria</taxon>
        <taxon>Pseudomonadati</taxon>
        <taxon>Thermodesulfobacteriota</taxon>
        <taxon>Desulfomonilia</taxon>
        <taxon>Desulfomonilales</taxon>
        <taxon>Desulfomonilaceae</taxon>
        <taxon>Desulfomonile</taxon>
    </lineage>
</organism>
<feature type="transmembrane region" description="Helical" evidence="1">
    <location>
        <begin position="119"/>
        <end position="139"/>
    </location>
</feature>
<keyword evidence="1" id="KW-0812">Transmembrane</keyword>
<keyword evidence="1" id="KW-0472">Membrane</keyword>
<proteinExistence type="predicted"/>
<comment type="caution">
    <text evidence="2">The sequence shown here is derived from an EMBL/GenBank/DDBJ whole genome shotgun (WGS) entry which is preliminary data.</text>
</comment>
<protein>
    <recommendedName>
        <fullName evidence="3">DUF2069 domain-containing protein</fullName>
    </recommendedName>
</protein>
<name>A0A7C4AQK2_9BACT</name>
<accession>A0A7C4AQK2</accession>
<feature type="transmembrane region" description="Helical" evidence="1">
    <location>
        <begin position="63"/>
        <end position="81"/>
    </location>
</feature>
<feature type="transmembrane region" description="Helical" evidence="1">
    <location>
        <begin position="88"/>
        <end position="107"/>
    </location>
</feature>
<evidence type="ECO:0000313" key="2">
    <source>
        <dbReference type="EMBL" id="HGH59983.1"/>
    </source>
</evidence>
<dbReference type="AlphaFoldDB" id="A0A7C4AQK2"/>
<sequence length="152" mass="17265">MSINVLSGLSHKLFPPRRFESDFPLAVWFAGLWLYLKSFLYVCFLYMIGLDPPPYPAEVQVEIAYFAIALIPTFVLAWSLWNEKKWGLTPAIVFLVIDTPFLLMHVLRLGQEGFLDSGLTRMLEFGGLVLNVVCLAWLLGSRSAAKQARPRE</sequence>
<evidence type="ECO:0000256" key="1">
    <source>
        <dbReference type="SAM" id="Phobius"/>
    </source>
</evidence>
<keyword evidence="1" id="KW-1133">Transmembrane helix</keyword>
<dbReference type="EMBL" id="DTGT01000055">
    <property type="protein sequence ID" value="HGH59983.1"/>
    <property type="molecule type" value="Genomic_DNA"/>
</dbReference>